<dbReference type="KEGG" id="salh:HMF8227_00673"/>
<accession>A0A2S2E0Q1</accession>
<proteinExistence type="predicted"/>
<keyword evidence="1" id="KW-1133">Transmembrane helix</keyword>
<dbReference type="Proteomes" id="UP000245728">
    <property type="component" value="Chromosome"/>
</dbReference>
<dbReference type="EMBL" id="CP029347">
    <property type="protein sequence ID" value="AWL11169.1"/>
    <property type="molecule type" value="Genomic_DNA"/>
</dbReference>
<keyword evidence="1" id="KW-0812">Transmembrane</keyword>
<dbReference type="AlphaFoldDB" id="A0A2S2E0Q1"/>
<keyword evidence="1" id="KW-0472">Membrane</keyword>
<keyword evidence="4" id="KW-1185">Reference proteome</keyword>
<keyword evidence="2" id="KW-0732">Signal</keyword>
<feature type="signal peptide" evidence="2">
    <location>
        <begin position="1"/>
        <end position="21"/>
    </location>
</feature>
<protein>
    <recommendedName>
        <fullName evidence="5">PEP-CTERM protein-sorting domain-containing protein</fullName>
    </recommendedName>
</protein>
<feature type="chain" id="PRO_5015745147" description="PEP-CTERM protein-sorting domain-containing protein" evidence="2">
    <location>
        <begin position="22"/>
        <end position="286"/>
    </location>
</feature>
<reference evidence="3 4" key="1">
    <citation type="submission" date="2018-05" db="EMBL/GenBank/DDBJ databases">
        <title>Salinimonas sp. HMF8227 Genome sequencing and assembly.</title>
        <authorList>
            <person name="Kang H."/>
            <person name="Kang J."/>
            <person name="Cha I."/>
            <person name="Kim H."/>
            <person name="Joh K."/>
        </authorList>
    </citation>
    <scope>NUCLEOTIDE SEQUENCE [LARGE SCALE GENOMIC DNA]</scope>
    <source>
        <strain evidence="3 4">HMF8227</strain>
    </source>
</reference>
<evidence type="ECO:0000256" key="1">
    <source>
        <dbReference type="SAM" id="Phobius"/>
    </source>
</evidence>
<dbReference type="RefSeq" id="WP_162558479.1">
    <property type="nucleotide sequence ID" value="NZ_CP029347.1"/>
</dbReference>
<name>A0A2S2E0Q1_9ALTE</name>
<evidence type="ECO:0000256" key="2">
    <source>
        <dbReference type="SAM" id="SignalP"/>
    </source>
</evidence>
<feature type="transmembrane region" description="Helical" evidence="1">
    <location>
        <begin position="259"/>
        <end position="282"/>
    </location>
</feature>
<evidence type="ECO:0000313" key="4">
    <source>
        <dbReference type="Proteomes" id="UP000245728"/>
    </source>
</evidence>
<sequence>MRKTAVTISVALGFCAATAQAGFMSSGWIESARFGYEGTVTRYADADLTTIVDEISISKRDLYLSASNNAQINDIDHAVAMGSWWFSTAVDDQGNPRGAGWGNTHGNTGAGFMQYYNYNDPLSTENGYTSQSQYQFSNFDGTHWTQFDYLLDVSNAAYADTYSRLSAPGNVDDSGLFHSLNVMLTATGLQGSEQGGWIVANGDPASVTGSLSGVFENTTDTNAGFYAFDFALNMDNWAYNNRDLLVGDEPYSQYSESRFAVSVPGPQSVLLLGLGLVGLILVRQRA</sequence>
<gene>
    <name evidence="3" type="ORF">HMF8227_00673</name>
</gene>
<evidence type="ECO:0008006" key="5">
    <source>
        <dbReference type="Google" id="ProtNLM"/>
    </source>
</evidence>
<organism evidence="3 4">
    <name type="scientific">Saliniradius amylolyticus</name>
    <dbReference type="NCBI Taxonomy" id="2183582"/>
    <lineage>
        <taxon>Bacteria</taxon>
        <taxon>Pseudomonadati</taxon>
        <taxon>Pseudomonadota</taxon>
        <taxon>Gammaproteobacteria</taxon>
        <taxon>Alteromonadales</taxon>
        <taxon>Alteromonadaceae</taxon>
        <taxon>Saliniradius</taxon>
    </lineage>
</organism>
<evidence type="ECO:0000313" key="3">
    <source>
        <dbReference type="EMBL" id="AWL11169.1"/>
    </source>
</evidence>